<dbReference type="HOGENOM" id="CLU_026209_5_1_1"/>
<dbReference type="STRING" id="1284197.S8C8C4"/>
<evidence type="ECO:0000313" key="2">
    <source>
        <dbReference type="EMBL" id="EPS43882.1"/>
    </source>
</evidence>
<dbReference type="OMA" id="SYEGWSH"/>
<keyword evidence="3" id="KW-1185">Reference proteome</keyword>
<protein>
    <recommendedName>
        <fullName evidence="1">Serine aminopeptidase S33 domain-containing protein</fullName>
    </recommendedName>
</protein>
<accession>S8C8C4</accession>
<gene>
    <name evidence="2" type="ORF">H072_2093</name>
</gene>
<dbReference type="EMBL" id="AQGS01000063">
    <property type="protein sequence ID" value="EPS43882.1"/>
    <property type="molecule type" value="Genomic_DNA"/>
</dbReference>
<dbReference type="PANTHER" id="PTHR11614">
    <property type="entry name" value="PHOSPHOLIPASE-RELATED"/>
    <property type="match status" value="1"/>
</dbReference>
<evidence type="ECO:0000313" key="3">
    <source>
        <dbReference type="Proteomes" id="UP000015100"/>
    </source>
</evidence>
<dbReference type="Proteomes" id="UP000015100">
    <property type="component" value="Unassembled WGS sequence"/>
</dbReference>
<feature type="domain" description="Serine aminopeptidase S33" evidence="1">
    <location>
        <begin position="42"/>
        <end position="289"/>
    </location>
</feature>
<reference evidence="2 3" key="1">
    <citation type="journal article" date="2013" name="PLoS Genet.">
        <title>Genomic mechanisms accounting for the adaptation to parasitism in nematode-trapping fungi.</title>
        <authorList>
            <person name="Meerupati T."/>
            <person name="Andersson K.M."/>
            <person name="Friman E."/>
            <person name="Kumar D."/>
            <person name="Tunlid A."/>
            <person name="Ahren D."/>
        </authorList>
    </citation>
    <scope>NUCLEOTIDE SEQUENCE [LARGE SCALE GENOMIC DNA]</scope>
    <source>
        <strain evidence="2 3">CBS 200.50</strain>
    </source>
</reference>
<dbReference type="OrthoDB" id="10249433at2759"/>
<dbReference type="Pfam" id="PF12146">
    <property type="entry name" value="Hydrolase_4"/>
    <property type="match status" value="1"/>
</dbReference>
<dbReference type="SUPFAM" id="SSF53474">
    <property type="entry name" value="alpha/beta-Hydrolases"/>
    <property type="match status" value="1"/>
</dbReference>
<evidence type="ECO:0000259" key="1">
    <source>
        <dbReference type="Pfam" id="PF12146"/>
    </source>
</evidence>
<comment type="caution">
    <text evidence="2">The sequence shown here is derived from an EMBL/GenBank/DDBJ whole genome shotgun (WGS) entry which is preliminary data.</text>
</comment>
<organism evidence="2 3">
    <name type="scientific">Dactylellina haptotyla (strain CBS 200.50)</name>
    <name type="common">Nematode-trapping fungus</name>
    <name type="synonym">Monacrosporium haptotylum</name>
    <dbReference type="NCBI Taxonomy" id="1284197"/>
    <lineage>
        <taxon>Eukaryota</taxon>
        <taxon>Fungi</taxon>
        <taxon>Dikarya</taxon>
        <taxon>Ascomycota</taxon>
        <taxon>Pezizomycotina</taxon>
        <taxon>Orbiliomycetes</taxon>
        <taxon>Orbiliales</taxon>
        <taxon>Orbiliaceae</taxon>
        <taxon>Dactylellina</taxon>
    </lineage>
</organism>
<reference evidence="3" key="2">
    <citation type="submission" date="2013-04" db="EMBL/GenBank/DDBJ databases">
        <title>Genomic mechanisms accounting for the adaptation to parasitism in nematode-trapping fungi.</title>
        <authorList>
            <person name="Ahren D.G."/>
        </authorList>
    </citation>
    <scope>NUCLEOTIDE SEQUENCE [LARGE SCALE GENOMIC DNA]</scope>
    <source>
        <strain evidence="3">CBS 200.50</strain>
    </source>
</reference>
<dbReference type="Gene3D" id="3.40.50.1820">
    <property type="entry name" value="alpha/beta hydrolase"/>
    <property type="match status" value="1"/>
</dbReference>
<dbReference type="InterPro" id="IPR051044">
    <property type="entry name" value="MAG_DAG_Lipase"/>
</dbReference>
<dbReference type="eggNOG" id="KOG1455">
    <property type="taxonomic scope" value="Eukaryota"/>
</dbReference>
<name>S8C8C4_DACHA</name>
<sequence>MANITTEESEIVLKDGHKLFAKEWKLVLTAAEPLPSQTPAAPIASIIFLHGFSDHCGAYYDFFPDLANRGINTYAFDQRGWGKSSLEKKQWGVTGGTAAIFSDLDEIITARLTHCQSQPTQPPLFLVGHSAGGALTLTYAYSGALRSKLAGFVASSPFISLSPAEKPNPLVVMVGKLASRVMPNFQMLNKLDPSNVSRDPVVCKTFADDKLCHDTGTLAGLAGMLERGARLLSAEFVKKFDKKKPVLLLHGSADKVTDFNASKKFFGLLEAEDREFKEYEGWYHKLHADLPETRKEYSTDVASWIVTKAEEIKKAEVPTANL</sequence>
<dbReference type="AlphaFoldDB" id="S8C8C4"/>
<proteinExistence type="predicted"/>
<dbReference type="InterPro" id="IPR022742">
    <property type="entry name" value="Hydrolase_4"/>
</dbReference>
<dbReference type="InterPro" id="IPR029058">
    <property type="entry name" value="AB_hydrolase_fold"/>
</dbReference>